<dbReference type="Pfam" id="PF00805">
    <property type="entry name" value="Pentapeptide"/>
    <property type="match status" value="1"/>
</dbReference>
<name>A0A450UH67_9GAMM</name>
<dbReference type="Gene3D" id="2.160.20.80">
    <property type="entry name" value="E3 ubiquitin-protein ligase SopA"/>
    <property type="match status" value="1"/>
</dbReference>
<organism evidence="4">
    <name type="scientific">Candidatus Kentrum eta</name>
    <dbReference type="NCBI Taxonomy" id="2126337"/>
    <lineage>
        <taxon>Bacteria</taxon>
        <taxon>Pseudomonadati</taxon>
        <taxon>Pseudomonadota</taxon>
        <taxon>Gammaproteobacteria</taxon>
        <taxon>Candidatus Kentrum</taxon>
    </lineage>
</organism>
<dbReference type="InterPro" id="IPR001646">
    <property type="entry name" value="5peptide_repeat"/>
</dbReference>
<proteinExistence type="predicted"/>
<keyword evidence="2" id="KW-1133">Transmembrane helix</keyword>
<feature type="transmembrane region" description="Helical" evidence="2">
    <location>
        <begin position="70"/>
        <end position="89"/>
    </location>
</feature>
<feature type="transmembrane region" description="Helical" evidence="2">
    <location>
        <begin position="12"/>
        <end position="31"/>
    </location>
</feature>
<dbReference type="SUPFAM" id="SSF141571">
    <property type="entry name" value="Pentapeptide repeat-like"/>
    <property type="match status" value="1"/>
</dbReference>
<evidence type="ECO:0000313" key="5">
    <source>
        <dbReference type="EMBL" id="VFJ98533.1"/>
    </source>
</evidence>
<keyword evidence="2" id="KW-0812">Transmembrane</keyword>
<keyword evidence="1" id="KW-0175">Coiled coil</keyword>
<dbReference type="PANTHER" id="PTHR14136">
    <property type="entry name" value="BTB_POZ DOMAIN-CONTAINING PROTEIN KCTD9"/>
    <property type="match status" value="1"/>
</dbReference>
<sequence>MMNPFPPLARKALWGLYPLAMALGRGLYLTLRLLPRLPWGLYTLSGARHIVEMVWIRRPNAPDYQKPPTFFLWVVGLYVGLYGVAATHYEAALDQAENRMGALASQLATGNEETFKRLIARIPDIQGMKTPLKPDLLYPFRGHALESYLACREEDRKPRRYWEPEPDPEPPRYFVLCGFLREARNPEVVDWTREVIEDWRDKLAGVNLRGIDLAGARLRNADLTGAELSRANLSGARLQGADLTGAGLGGGLSGEIENWQAIVSIEGANILGVEDAPEGFRAWALEKGAVEMAPAAFREK</sequence>
<protein>
    <submittedName>
        <fullName evidence="4">Pentapeptide repeat-containing protein</fullName>
    </submittedName>
</protein>
<dbReference type="EMBL" id="CAADFI010000022">
    <property type="protein sequence ID" value="VFJ91873.1"/>
    <property type="molecule type" value="Genomic_DNA"/>
</dbReference>
<evidence type="ECO:0000313" key="3">
    <source>
        <dbReference type="EMBL" id="VFJ90845.1"/>
    </source>
</evidence>
<dbReference type="PANTHER" id="PTHR14136:SF17">
    <property type="entry name" value="BTB_POZ DOMAIN-CONTAINING PROTEIN KCTD9"/>
    <property type="match status" value="1"/>
</dbReference>
<accession>A0A450UH67</accession>
<dbReference type="EMBL" id="CAADFG010000024">
    <property type="protein sequence ID" value="VFJ90845.1"/>
    <property type="molecule type" value="Genomic_DNA"/>
</dbReference>
<dbReference type="InterPro" id="IPR051082">
    <property type="entry name" value="Pentapeptide-BTB/POZ_domain"/>
</dbReference>
<feature type="coiled-coil region" evidence="1">
    <location>
        <begin position="86"/>
        <end position="113"/>
    </location>
</feature>
<dbReference type="AlphaFoldDB" id="A0A450UH67"/>
<keyword evidence="2" id="KW-0472">Membrane</keyword>
<evidence type="ECO:0000313" key="4">
    <source>
        <dbReference type="EMBL" id="VFJ91873.1"/>
    </source>
</evidence>
<dbReference type="EMBL" id="CAADFJ010000022">
    <property type="protein sequence ID" value="VFJ98533.1"/>
    <property type="molecule type" value="Genomic_DNA"/>
</dbReference>
<gene>
    <name evidence="3" type="ORF">BECKH772A_GA0070896_1002415</name>
    <name evidence="4" type="ORF">BECKH772B_GA0070898_1002213</name>
    <name evidence="5" type="ORF">BECKH772C_GA0070978_1002214</name>
</gene>
<evidence type="ECO:0000256" key="1">
    <source>
        <dbReference type="SAM" id="Coils"/>
    </source>
</evidence>
<reference evidence="4" key="1">
    <citation type="submission" date="2019-02" db="EMBL/GenBank/DDBJ databases">
        <authorList>
            <person name="Gruber-Vodicka R. H."/>
            <person name="Seah K. B. B."/>
        </authorList>
    </citation>
    <scope>NUCLEOTIDE SEQUENCE</scope>
    <source>
        <strain evidence="5">BECK_SA2B12</strain>
        <strain evidence="3">BECK_SA2B15</strain>
        <strain evidence="4">BECK_SA2B20</strain>
    </source>
</reference>
<evidence type="ECO:0000256" key="2">
    <source>
        <dbReference type="SAM" id="Phobius"/>
    </source>
</evidence>